<dbReference type="Proteomes" id="UP000192418">
    <property type="component" value="Unassembled WGS sequence"/>
</dbReference>
<dbReference type="InterPro" id="IPR051626">
    <property type="entry name" value="Oxidoreductase_gamma_subunit"/>
</dbReference>
<keyword evidence="1" id="KW-0560">Oxidoreductase</keyword>
<dbReference type="InterPro" id="IPR002869">
    <property type="entry name" value="Pyrv_flavodox_OxRed_cen"/>
</dbReference>
<dbReference type="OrthoDB" id="9794954at2"/>
<organism evidence="3 4">
    <name type="scientific">Desulfocicer vacuolatum DSM 3385</name>
    <dbReference type="NCBI Taxonomy" id="1121400"/>
    <lineage>
        <taxon>Bacteria</taxon>
        <taxon>Pseudomonadati</taxon>
        <taxon>Thermodesulfobacteriota</taxon>
        <taxon>Desulfobacteria</taxon>
        <taxon>Desulfobacterales</taxon>
        <taxon>Desulfobacteraceae</taxon>
        <taxon>Desulfocicer</taxon>
    </lineage>
</organism>
<evidence type="ECO:0000313" key="4">
    <source>
        <dbReference type="Proteomes" id="UP000192418"/>
    </source>
</evidence>
<feature type="domain" description="Pyruvate/ketoisovalerate oxidoreductase catalytic" evidence="2">
    <location>
        <begin position="10"/>
        <end position="177"/>
    </location>
</feature>
<protein>
    <submittedName>
        <fullName evidence="3">Ketoisovalerate ferredoxin oxidoreductase, gamma subunit</fullName>
    </submittedName>
</protein>
<dbReference type="Gene3D" id="3.40.920.10">
    <property type="entry name" value="Pyruvate-ferredoxin oxidoreductase, PFOR, domain III"/>
    <property type="match status" value="1"/>
</dbReference>
<gene>
    <name evidence="3" type="ORF">SAMN02746065_10593</name>
</gene>
<sequence length="186" mass="20319">MIEIRFHGRGGQGTVLASISLAKAFFDSGYQVQTFPLFGVERRGAPVEAFLRISKSDILVRSNVYTPDHLVVMDSKLLTAIDVTRGLKKNAMILINGSEPPDDMTPFKDFKVAMVDAAAVALENGLGSRTRPIINTAMLGAFSRVMAMPDMKYIEKAILKEVPVKQDQNVAAAKQAYGAVKIMDNK</sequence>
<accession>A0A1W2AHH0</accession>
<dbReference type="GO" id="GO:0016625">
    <property type="term" value="F:oxidoreductase activity, acting on the aldehyde or oxo group of donors, iron-sulfur protein as acceptor"/>
    <property type="evidence" value="ECO:0007669"/>
    <property type="project" value="InterPro"/>
</dbReference>
<keyword evidence="4" id="KW-1185">Reference proteome</keyword>
<dbReference type="PANTHER" id="PTHR43366">
    <property type="entry name" value="PYRUVATE SYNTHASE SUBUNIT PORC"/>
    <property type="match status" value="1"/>
</dbReference>
<dbReference type="STRING" id="1121400.SAMN02746065_10593"/>
<proteinExistence type="predicted"/>
<dbReference type="NCBIfam" id="TIGR02175">
    <property type="entry name" value="PorC_KorC"/>
    <property type="match status" value="1"/>
</dbReference>
<dbReference type="Pfam" id="PF01558">
    <property type="entry name" value="POR"/>
    <property type="match status" value="1"/>
</dbReference>
<dbReference type="InterPro" id="IPR019752">
    <property type="entry name" value="Pyrv/ketoisovalerate_OxRed_cat"/>
</dbReference>
<dbReference type="SUPFAM" id="SSF53323">
    <property type="entry name" value="Pyruvate-ferredoxin oxidoreductase, PFOR, domain III"/>
    <property type="match status" value="1"/>
</dbReference>
<evidence type="ECO:0000259" key="2">
    <source>
        <dbReference type="Pfam" id="PF01558"/>
    </source>
</evidence>
<dbReference type="AlphaFoldDB" id="A0A1W2AHH0"/>
<dbReference type="EMBL" id="FWXY01000005">
    <property type="protein sequence ID" value="SMC60145.1"/>
    <property type="molecule type" value="Genomic_DNA"/>
</dbReference>
<dbReference type="InterPro" id="IPR011894">
    <property type="entry name" value="PorC_KorC"/>
</dbReference>
<name>A0A1W2AHH0_9BACT</name>
<evidence type="ECO:0000313" key="3">
    <source>
        <dbReference type="EMBL" id="SMC60145.1"/>
    </source>
</evidence>
<reference evidence="3 4" key="1">
    <citation type="submission" date="2017-04" db="EMBL/GenBank/DDBJ databases">
        <authorList>
            <person name="Afonso C.L."/>
            <person name="Miller P.J."/>
            <person name="Scott M.A."/>
            <person name="Spackman E."/>
            <person name="Goraichik I."/>
            <person name="Dimitrov K.M."/>
            <person name="Suarez D.L."/>
            <person name="Swayne D.E."/>
        </authorList>
    </citation>
    <scope>NUCLEOTIDE SEQUENCE [LARGE SCALE GENOMIC DNA]</scope>
    <source>
        <strain evidence="3 4">DSM 3385</strain>
    </source>
</reference>
<dbReference type="RefSeq" id="WP_084067588.1">
    <property type="nucleotide sequence ID" value="NZ_FWXY01000005.1"/>
</dbReference>
<dbReference type="PANTHER" id="PTHR43366:SF1">
    <property type="entry name" value="PYRUVATE SYNTHASE SUBUNIT PORC"/>
    <property type="match status" value="1"/>
</dbReference>
<evidence type="ECO:0000256" key="1">
    <source>
        <dbReference type="ARBA" id="ARBA00023002"/>
    </source>
</evidence>